<evidence type="ECO:0000313" key="8">
    <source>
        <dbReference type="EMBL" id="STR41866.1"/>
    </source>
</evidence>
<dbReference type="GO" id="GO:0000160">
    <property type="term" value="P:phosphorelay signal transduction system"/>
    <property type="evidence" value="ECO:0007669"/>
    <property type="project" value="UniProtKB-KW"/>
</dbReference>
<evidence type="ECO:0000259" key="7">
    <source>
        <dbReference type="PROSITE" id="PS50109"/>
    </source>
</evidence>
<dbReference type="SMART" id="SM00387">
    <property type="entry name" value="HATPase_c"/>
    <property type="match status" value="1"/>
</dbReference>
<dbReference type="InterPro" id="IPR050736">
    <property type="entry name" value="Sensor_HK_Regulatory"/>
</dbReference>
<protein>
    <recommendedName>
        <fullName evidence="2">histidine kinase</fullName>
        <ecNumber evidence="2">2.7.13.3</ecNumber>
    </recommendedName>
</protein>
<comment type="catalytic activity">
    <reaction evidence="1">
        <text>ATP + protein L-histidine = ADP + protein N-phospho-L-histidine.</text>
        <dbReference type="EC" id="2.7.13.3"/>
    </reaction>
</comment>
<accession>A0A7H4M0E0</accession>
<dbReference type="EMBL" id="UGJR01000002">
    <property type="protein sequence ID" value="STR41866.1"/>
    <property type="molecule type" value="Genomic_DNA"/>
</dbReference>
<evidence type="ECO:0000313" key="9">
    <source>
        <dbReference type="Proteomes" id="UP000255050"/>
    </source>
</evidence>
<keyword evidence="6" id="KW-0902">Two-component regulatory system</keyword>
<dbReference type="Proteomes" id="UP000255050">
    <property type="component" value="Unassembled WGS sequence"/>
</dbReference>
<dbReference type="InterPro" id="IPR036890">
    <property type="entry name" value="HATPase_C_sf"/>
</dbReference>
<evidence type="ECO:0000256" key="3">
    <source>
        <dbReference type="ARBA" id="ARBA00022553"/>
    </source>
</evidence>
<dbReference type="PROSITE" id="PS50109">
    <property type="entry name" value="HIS_KIN"/>
    <property type="match status" value="1"/>
</dbReference>
<keyword evidence="5" id="KW-0418">Kinase</keyword>
<comment type="caution">
    <text evidence="8">The sequence shown here is derived from an EMBL/GenBank/DDBJ whole genome shotgun (WGS) entry which is preliminary data.</text>
</comment>
<reference evidence="8 9" key="1">
    <citation type="submission" date="2018-06" db="EMBL/GenBank/DDBJ databases">
        <authorList>
            <consortium name="Pathogen Informatics"/>
            <person name="Doyle S."/>
        </authorList>
    </citation>
    <scope>NUCLEOTIDE SEQUENCE [LARGE SCALE GENOMIC DNA]</scope>
    <source>
        <strain evidence="8 9">NCTC11694</strain>
    </source>
</reference>
<dbReference type="SUPFAM" id="SSF55874">
    <property type="entry name" value="ATPase domain of HSP90 chaperone/DNA topoisomerase II/histidine kinase"/>
    <property type="match status" value="1"/>
</dbReference>
<gene>
    <name evidence="8" type="primary">creC_1</name>
    <name evidence="8" type="ORF">NCTC11694_03065</name>
</gene>
<dbReference type="PANTHER" id="PTHR43711">
    <property type="entry name" value="TWO-COMPONENT HISTIDINE KINASE"/>
    <property type="match status" value="1"/>
</dbReference>
<sequence length="107" mass="11401">MVEGDRELLAQALGNLLDNAIDFTPSAGEILIGAEERDGGVLLTVCDTGCGIPDYALGRILNVSIPCLVKMGKKAVAWGWRLFVKSRACIRGISSWLIALKAARALC</sequence>
<evidence type="ECO:0000256" key="1">
    <source>
        <dbReference type="ARBA" id="ARBA00000085"/>
    </source>
</evidence>
<evidence type="ECO:0000256" key="6">
    <source>
        <dbReference type="ARBA" id="ARBA00023012"/>
    </source>
</evidence>
<feature type="domain" description="Histidine kinase" evidence="7">
    <location>
        <begin position="1"/>
        <end position="62"/>
    </location>
</feature>
<keyword evidence="3" id="KW-0597">Phosphoprotein</keyword>
<evidence type="ECO:0000256" key="4">
    <source>
        <dbReference type="ARBA" id="ARBA00022679"/>
    </source>
</evidence>
<dbReference type="InterPro" id="IPR005467">
    <property type="entry name" value="His_kinase_dom"/>
</dbReference>
<dbReference type="GO" id="GO:0004673">
    <property type="term" value="F:protein histidine kinase activity"/>
    <property type="evidence" value="ECO:0007669"/>
    <property type="project" value="UniProtKB-EC"/>
</dbReference>
<organism evidence="8 9">
    <name type="scientific">Klebsiella michiganensis</name>
    <dbReference type="NCBI Taxonomy" id="1134687"/>
    <lineage>
        <taxon>Bacteria</taxon>
        <taxon>Pseudomonadati</taxon>
        <taxon>Pseudomonadota</taxon>
        <taxon>Gammaproteobacteria</taxon>
        <taxon>Enterobacterales</taxon>
        <taxon>Enterobacteriaceae</taxon>
        <taxon>Klebsiella/Raoultella group</taxon>
        <taxon>Klebsiella</taxon>
    </lineage>
</organism>
<proteinExistence type="predicted"/>
<evidence type="ECO:0000256" key="2">
    <source>
        <dbReference type="ARBA" id="ARBA00012438"/>
    </source>
</evidence>
<dbReference type="EC" id="2.7.13.3" evidence="2"/>
<keyword evidence="4 8" id="KW-0808">Transferase</keyword>
<dbReference type="Pfam" id="PF02518">
    <property type="entry name" value="HATPase_c"/>
    <property type="match status" value="1"/>
</dbReference>
<dbReference type="Gene3D" id="3.30.565.10">
    <property type="entry name" value="Histidine kinase-like ATPase, C-terminal domain"/>
    <property type="match status" value="1"/>
</dbReference>
<dbReference type="AlphaFoldDB" id="A0A7H4M0E0"/>
<dbReference type="PANTHER" id="PTHR43711:SF28">
    <property type="entry name" value="SENSOR HISTIDINE KINASE YXDK"/>
    <property type="match status" value="1"/>
</dbReference>
<name>A0A7H4M0E0_9ENTR</name>
<evidence type="ECO:0000256" key="5">
    <source>
        <dbReference type="ARBA" id="ARBA00022777"/>
    </source>
</evidence>
<dbReference type="InterPro" id="IPR003594">
    <property type="entry name" value="HATPase_dom"/>
</dbReference>